<comment type="subcellular location">
    <subcellularLocation>
        <location evidence="1">Mitochondrion membrane</location>
    </subcellularLocation>
</comment>
<evidence type="ECO:0000256" key="1">
    <source>
        <dbReference type="ARBA" id="ARBA00004325"/>
    </source>
</evidence>
<dbReference type="OrthoDB" id="6604018at2759"/>
<keyword evidence="2 7" id="KW-0812">Transmembrane</keyword>
<evidence type="ECO:0000256" key="6">
    <source>
        <dbReference type="SAM" id="MobiDB-lite"/>
    </source>
</evidence>
<evidence type="ECO:0000256" key="7">
    <source>
        <dbReference type="SAM" id="Phobius"/>
    </source>
</evidence>
<reference evidence="9" key="1">
    <citation type="submission" date="2021-03" db="EMBL/GenBank/DDBJ databases">
        <title>Draft genome sequence of rust myrtle Austropuccinia psidii MF-1, a brazilian biotype.</title>
        <authorList>
            <person name="Quecine M.C."/>
            <person name="Pachon D.M.R."/>
            <person name="Bonatelli M.L."/>
            <person name="Correr F.H."/>
            <person name="Franceschini L.M."/>
            <person name="Leite T.F."/>
            <person name="Margarido G.R.A."/>
            <person name="Almeida C.A."/>
            <person name="Ferrarezi J.A."/>
            <person name="Labate C.A."/>
        </authorList>
    </citation>
    <scope>NUCLEOTIDE SEQUENCE</scope>
    <source>
        <strain evidence="9">MF-1</strain>
    </source>
</reference>
<dbReference type="InterPro" id="IPR050355">
    <property type="entry name" value="RCF1"/>
</dbReference>
<feature type="region of interest" description="Disordered" evidence="6">
    <location>
        <begin position="142"/>
        <end position="165"/>
    </location>
</feature>
<feature type="transmembrane region" description="Helical" evidence="7">
    <location>
        <begin position="79"/>
        <end position="99"/>
    </location>
</feature>
<evidence type="ECO:0000256" key="5">
    <source>
        <dbReference type="ARBA" id="ARBA00023136"/>
    </source>
</evidence>
<evidence type="ECO:0000313" key="9">
    <source>
        <dbReference type="EMBL" id="MBW0554115.1"/>
    </source>
</evidence>
<evidence type="ECO:0000256" key="4">
    <source>
        <dbReference type="ARBA" id="ARBA00023128"/>
    </source>
</evidence>
<comment type="caution">
    <text evidence="9">The sequence shown here is derived from an EMBL/GenBank/DDBJ whole genome shotgun (WGS) entry which is preliminary data.</text>
</comment>
<dbReference type="Pfam" id="PF04588">
    <property type="entry name" value="HIG_1_N"/>
    <property type="match status" value="1"/>
</dbReference>
<keyword evidence="5 7" id="KW-0472">Membrane</keyword>
<evidence type="ECO:0000313" key="10">
    <source>
        <dbReference type="Proteomes" id="UP000765509"/>
    </source>
</evidence>
<dbReference type="Gene3D" id="6.10.140.1320">
    <property type="match status" value="1"/>
</dbReference>
<proteinExistence type="predicted"/>
<dbReference type="PANTHER" id="PTHR12297:SF3">
    <property type="entry name" value="HIG1 DOMAIN FAMILY MEMBER 1A"/>
    <property type="match status" value="1"/>
</dbReference>
<evidence type="ECO:0000256" key="2">
    <source>
        <dbReference type="ARBA" id="ARBA00022692"/>
    </source>
</evidence>
<keyword evidence="10" id="KW-1185">Reference proteome</keyword>
<dbReference type="AlphaFoldDB" id="A0A9Q3J0Z2"/>
<keyword evidence="3 7" id="KW-1133">Transmembrane helix</keyword>
<dbReference type="Proteomes" id="UP000765509">
    <property type="component" value="Unassembled WGS sequence"/>
</dbReference>
<feature type="transmembrane region" description="Helical" evidence="7">
    <location>
        <begin position="47"/>
        <end position="67"/>
    </location>
</feature>
<dbReference type="GO" id="GO:0097250">
    <property type="term" value="P:mitochondrial respirasome assembly"/>
    <property type="evidence" value="ECO:0007669"/>
    <property type="project" value="TreeGrafter"/>
</dbReference>
<keyword evidence="4" id="KW-0496">Mitochondrion</keyword>
<gene>
    <name evidence="9" type="ORF">O181_093830</name>
</gene>
<dbReference type="PROSITE" id="PS51503">
    <property type="entry name" value="HIG1"/>
    <property type="match status" value="1"/>
</dbReference>
<feature type="domain" description="HIG1" evidence="8">
    <location>
        <begin position="19"/>
        <end position="110"/>
    </location>
</feature>
<dbReference type="EMBL" id="AVOT02060677">
    <property type="protein sequence ID" value="MBW0554115.1"/>
    <property type="molecule type" value="Genomic_DNA"/>
</dbReference>
<evidence type="ECO:0000259" key="8">
    <source>
        <dbReference type="PROSITE" id="PS51503"/>
    </source>
</evidence>
<organism evidence="9 10">
    <name type="scientific">Austropuccinia psidii MF-1</name>
    <dbReference type="NCBI Taxonomy" id="1389203"/>
    <lineage>
        <taxon>Eukaryota</taxon>
        <taxon>Fungi</taxon>
        <taxon>Dikarya</taxon>
        <taxon>Basidiomycota</taxon>
        <taxon>Pucciniomycotina</taxon>
        <taxon>Pucciniomycetes</taxon>
        <taxon>Pucciniales</taxon>
        <taxon>Sphaerophragmiaceae</taxon>
        <taxon>Austropuccinia</taxon>
    </lineage>
</organism>
<accession>A0A9Q3J0Z2</accession>
<sequence>MNDSKKLPSSEILLKSSNQLIFESDINEEDEISTFDRFSKKFKDQPLVPIGAGATTIALLGAGRAIQQGQSQQFNLWCRYRVIFQGLTILAALGGSLYYNKERQDTNKLAIEEDRIRQRDLRIRQQEEQAIKKKSALNQLELDQPSKNSLLNEDPQSRKTLLKRKMIDQARLDGNASRASSD</sequence>
<dbReference type="GO" id="GO:0031966">
    <property type="term" value="C:mitochondrial membrane"/>
    <property type="evidence" value="ECO:0007669"/>
    <property type="project" value="UniProtKB-SubCell"/>
</dbReference>
<dbReference type="InterPro" id="IPR007667">
    <property type="entry name" value="Hypoxia_induced_domain"/>
</dbReference>
<evidence type="ECO:0000256" key="3">
    <source>
        <dbReference type="ARBA" id="ARBA00022989"/>
    </source>
</evidence>
<protein>
    <recommendedName>
        <fullName evidence="8">HIG1 domain-containing protein</fullName>
    </recommendedName>
</protein>
<dbReference type="PANTHER" id="PTHR12297">
    <property type="entry name" value="HYPOXIA-INDUCBILE GENE 1 HIG1 -RELATED"/>
    <property type="match status" value="1"/>
</dbReference>
<name>A0A9Q3J0Z2_9BASI</name>